<keyword evidence="1" id="KW-1133">Transmembrane helix</keyword>
<dbReference type="PROSITE" id="PS50930">
    <property type="entry name" value="HTH_LYTTR"/>
    <property type="match status" value="1"/>
</dbReference>
<evidence type="ECO:0000313" key="3">
    <source>
        <dbReference type="EMBL" id="RMA43231.1"/>
    </source>
</evidence>
<feature type="transmembrane region" description="Helical" evidence="1">
    <location>
        <begin position="142"/>
        <end position="165"/>
    </location>
</feature>
<feature type="domain" description="HTH LytTR-type" evidence="2">
    <location>
        <begin position="194"/>
        <end position="287"/>
    </location>
</feature>
<reference evidence="3 4" key="1">
    <citation type="submission" date="2018-10" db="EMBL/GenBank/DDBJ databases">
        <authorList>
            <person name="Jung H.S."/>
            <person name="Jeon C.O."/>
        </authorList>
    </citation>
    <scope>NUCLEOTIDE SEQUENCE [LARGE SCALE GENOMIC DNA]</scope>
    <source>
        <strain evidence="3 4">MA-7-27</strain>
    </source>
</reference>
<dbReference type="SMART" id="SM00850">
    <property type="entry name" value="LytTR"/>
    <property type="match status" value="1"/>
</dbReference>
<accession>A0A3L9Y322</accession>
<keyword evidence="1" id="KW-0472">Membrane</keyword>
<sequence>MSADDNQPPRRETHFYDVLGAPVRITYRELLQVLPHRQTVLFLIVALALYIMTDRDVFYHLTGLAGHQDHDLIPLTTLIPAGLWLVEAAVYISVYLVCLNLVERAGFTTVYLPVVSLVATSTASLLRMLIGLLVLPGTLHDFAYRLLVTELWLYISTQAVELLYFRFILPVCKAHLNIAAAQPSARRVVVGRQSFAAEEIAYMRSEDHYVEIQVQGASHFVRARLSDLIAMAGEAGGFQPHRSWWISRNAVADMVRKNRRYVLRLKSGEEVPIARGKTQEARNWLDRS</sequence>
<keyword evidence="4" id="KW-1185">Reference proteome</keyword>
<evidence type="ECO:0000256" key="1">
    <source>
        <dbReference type="SAM" id="Phobius"/>
    </source>
</evidence>
<feature type="transmembrane region" description="Helical" evidence="1">
    <location>
        <begin position="72"/>
        <end position="98"/>
    </location>
</feature>
<organism evidence="3 4">
    <name type="scientific">Rhodophyticola porphyridii</name>
    <dbReference type="NCBI Taxonomy" id="1852017"/>
    <lineage>
        <taxon>Bacteria</taxon>
        <taxon>Pseudomonadati</taxon>
        <taxon>Pseudomonadota</taxon>
        <taxon>Alphaproteobacteria</taxon>
        <taxon>Rhodobacterales</taxon>
        <taxon>Roseobacteraceae</taxon>
        <taxon>Rhodophyticola</taxon>
    </lineage>
</organism>
<dbReference type="Pfam" id="PF04397">
    <property type="entry name" value="LytTR"/>
    <property type="match status" value="1"/>
</dbReference>
<evidence type="ECO:0000259" key="2">
    <source>
        <dbReference type="PROSITE" id="PS50930"/>
    </source>
</evidence>
<dbReference type="RefSeq" id="WP_121897165.1">
    <property type="nucleotide sequence ID" value="NZ_RCNT01000002.1"/>
</dbReference>
<dbReference type="Gene3D" id="2.40.50.1020">
    <property type="entry name" value="LytTr DNA-binding domain"/>
    <property type="match status" value="1"/>
</dbReference>
<dbReference type="Proteomes" id="UP000281343">
    <property type="component" value="Unassembled WGS sequence"/>
</dbReference>
<feature type="transmembrane region" description="Helical" evidence="1">
    <location>
        <begin position="34"/>
        <end position="52"/>
    </location>
</feature>
<feature type="transmembrane region" description="Helical" evidence="1">
    <location>
        <begin position="110"/>
        <end position="130"/>
    </location>
</feature>
<dbReference type="InterPro" id="IPR007492">
    <property type="entry name" value="LytTR_DNA-bd_dom"/>
</dbReference>
<name>A0A3L9Y322_9RHOB</name>
<dbReference type="GO" id="GO:0003677">
    <property type="term" value="F:DNA binding"/>
    <property type="evidence" value="ECO:0007669"/>
    <property type="project" value="InterPro"/>
</dbReference>
<gene>
    <name evidence="3" type="ORF">D9R08_06330</name>
</gene>
<dbReference type="EMBL" id="RCNT01000002">
    <property type="protein sequence ID" value="RMA43231.1"/>
    <property type="molecule type" value="Genomic_DNA"/>
</dbReference>
<dbReference type="OrthoDB" id="7028951at2"/>
<evidence type="ECO:0000313" key="4">
    <source>
        <dbReference type="Proteomes" id="UP000281343"/>
    </source>
</evidence>
<protein>
    <submittedName>
        <fullName evidence="3">LytTR family transcriptional regulator</fullName>
    </submittedName>
</protein>
<proteinExistence type="predicted"/>
<keyword evidence="1" id="KW-0812">Transmembrane</keyword>
<comment type="caution">
    <text evidence="3">The sequence shown here is derived from an EMBL/GenBank/DDBJ whole genome shotgun (WGS) entry which is preliminary data.</text>
</comment>
<dbReference type="AlphaFoldDB" id="A0A3L9Y322"/>